<comment type="caution">
    <text evidence="12">The sequence shown here is derived from an EMBL/GenBank/DDBJ whole genome shotgun (WGS) entry which is preliminary data.</text>
</comment>
<dbReference type="PANTHER" id="PTHR10642">
    <property type="entry name" value="RIBONUCLEASE H1"/>
    <property type="match status" value="1"/>
</dbReference>
<keyword evidence="10" id="KW-0460">Magnesium</keyword>
<feature type="domain" description="RNase H type-1" evidence="11">
    <location>
        <begin position="2"/>
        <end position="142"/>
    </location>
</feature>
<evidence type="ECO:0000256" key="4">
    <source>
        <dbReference type="ARBA" id="ARBA00011245"/>
    </source>
</evidence>
<dbReference type="NCBIfam" id="NF001236">
    <property type="entry name" value="PRK00203.1"/>
    <property type="match status" value="1"/>
</dbReference>
<dbReference type="InterPro" id="IPR002156">
    <property type="entry name" value="RNaseH_domain"/>
</dbReference>
<dbReference type="InterPro" id="IPR036397">
    <property type="entry name" value="RNaseH_sf"/>
</dbReference>
<keyword evidence="9" id="KW-0378">Hydrolase</keyword>
<dbReference type="InterPro" id="IPR050092">
    <property type="entry name" value="RNase_H"/>
</dbReference>
<keyword evidence="6" id="KW-0540">Nuclease</keyword>
<evidence type="ECO:0000313" key="12">
    <source>
        <dbReference type="EMBL" id="PTX44952.1"/>
    </source>
</evidence>
<dbReference type="AlphaFoldDB" id="A0A2T6AMA3"/>
<dbReference type="EC" id="3.1.26.4" evidence="5"/>
<evidence type="ECO:0000256" key="2">
    <source>
        <dbReference type="ARBA" id="ARBA00001946"/>
    </source>
</evidence>
<organism evidence="12 13">
    <name type="scientific">Christiangramia gaetbulicola</name>
    <dbReference type="NCBI Taxonomy" id="703340"/>
    <lineage>
        <taxon>Bacteria</taxon>
        <taxon>Pseudomonadati</taxon>
        <taxon>Bacteroidota</taxon>
        <taxon>Flavobacteriia</taxon>
        <taxon>Flavobacteriales</taxon>
        <taxon>Flavobacteriaceae</taxon>
        <taxon>Christiangramia</taxon>
    </lineage>
</organism>
<reference evidence="12 13" key="1">
    <citation type="submission" date="2018-04" db="EMBL/GenBank/DDBJ databases">
        <title>Genomic Encyclopedia of Archaeal and Bacterial Type Strains, Phase II (KMG-II): from individual species to whole genera.</title>
        <authorList>
            <person name="Goeker M."/>
        </authorList>
    </citation>
    <scope>NUCLEOTIDE SEQUENCE [LARGE SCALE GENOMIC DNA]</scope>
    <source>
        <strain evidence="12 13">DSM 23082</strain>
    </source>
</reference>
<sequence>MHTPEVHIYTDGAARGNPGPGGFGIVMEWVGKPYKKEFAQGFKLTTNNRMELMAVIVALSKLKNPGTQATVFTDSKYVADAVNKGWIFGWEKKNFVNRKNTDLWKAFLKVYRRHKVKFQWIKGHNDHPQNERCDTLAVIASKGKNLIEDTGYKA</sequence>
<dbReference type="EMBL" id="QBKQ01000001">
    <property type="protein sequence ID" value="PTX44952.1"/>
    <property type="molecule type" value="Genomic_DNA"/>
</dbReference>
<evidence type="ECO:0000313" key="13">
    <source>
        <dbReference type="Proteomes" id="UP000244174"/>
    </source>
</evidence>
<dbReference type="CDD" id="cd09278">
    <property type="entry name" value="RNase_HI_prokaryote_like"/>
    <property type="match status" value="1"/>
</dbReference>
<dbReference type="GO" id="GO:0004523">
    <property type="term" value="F:RNA-DNA hybrid ribonuclease activity"/>
    <property type="evidence" value="ECO:0007669"/>
    <property type="project" value="UniProtKB-EC"/>
</dbReference>
<dbReference type="Gene3D" id="3.30.420.10">
    <property type="entry name" value="Ribonuclease H-like superfamily/Ribonuclease H"/>
    <property type="match status" value="1"/>
</dbReference>
<evidence type="ECO:0000256" key="10">
    <source>
        <dbReference type="ARBA" id="ARBA00022842"/>
    </source>
</evidence>
<evidence type="ECO:0000256" key="3">
    <source>
        <dbReference type="ARBA" id="ARBA00005300"/>
    </source>
</evidence>
<keyword evidence="7" id="KW-0479">Metal-binding</keyword>
<comment type="subunit">
    <text evidence="4">Monomer.</text>
</comment>
<keyword evidence="8" id="KW-0255">Endonuclease</keyword>
<dbReference type="Pfam" id="PF00075">
    <property type="entry name" value="RNase_H"/>
    <property type="match status" value="1"/>
</dbReference>
<protein>
    <recommendedName>
        <fullName evidence="5">ribonuclease H</fullName>
        <ecNumber evidence="5">3.1.26.4</ecNumber>
    </recommendedName>
</protein>
<name>A0A2T6AMA3_9FLAO</name>
<evidence type="ECO:0000256" key="8">
    <source>
        <dbReference type="ARBA" id="ARBA00022759"/>
    </source>
</evidence>
<accession>A0A2T6AMA3</accession>
<dbReference type="PANTHER" id="PTHR10642:SF26">
    <property type="entry name" value="RIBONUCLEASE H1"/>
    <property type="match status" value="1"/>
</dbReference>
<dbReference type="InterPro" id="IPR012337">
    <property type="entry name" value="RNaseH-like_sf"/>
</dbReference>
<evidence type="ECO:0000256" key="1">
    <source>
        <dbReference type="ARBA" id="ARBA00000077"/>
    </source>
</evidence>
<dbReference type="SUPFAM" id="SSF53098">
    <property type="entry name" value="Ribonuclease H-like"/>
    <property type="match status" value="1"/>
</dbReference>
<comment type="catalytic activity">
    <reaction evidence="1">
        <text>Endonucleolytic cleavage to 5'-phosphomonoester.</text>
        <dbReference type="EC" id="3.1.26.4"/>
    </reaction>
</comment>
<proteinExistence type="inferred from homology"/>
<dbReference type="GO" id="GO:0043137">
    <property type="term" value="P:DNA replication, removal of RNA primer"/>
    <property type="evidence" value="ECO:0007669"/>
    <property type="project" value="TreeGrafter"/>
</dbReference>
<dbReference type="Proteomes" id="UP000244174">
    <property type="component" value="Unassembled WGS sequence"/>
</dbReference>
<evidence type="ECO:0000259" key="11">
    <source>
        <dbReference type="PROSITE" id="PS50879"/>
    </source>
</evidence>
<dbReference type="GO" id="GO:0003676">
    <property type="term" value="F:nucleic acid binding"/>
    <property type="evidence" value="ECO:0007669"/>
    <property type="project" value="InterPro"/>
</dbReference>
<keyword evidence="13" id="KW-1185">Reference proteome</keyword>
<evidence type="ECO:0000256" key="9">
    <source>
        <dbReference type="ARBA" id="ARBA00022801"/>
    </source>
</evidence>
<dbReference type="GO" id="GO:0046872">
    <property type="term" value="F:metal ion binding"/>
    <property type="evidence" value="ECO:0007669"/>
    <property type="project" value="UniProtKB-KW"/>
</dbReference>
<comment type="cofactor">
    <cofactor evidence="2">
        <name>Mg(2+)</name>
        <dbReference type="ChEBI" id="CHEBI:18420"/>
    </cofactor>
</comment>
<dbReference type="RefSeq" id="WP_108170858.1">
    <property type="nucleotide sequence ID" value="NZ_QBKQ01000001.1"/>
</dbReference>
<dbReference type="PROSITE" id="PS50879">
    <property type="entry name" value="RNASE_H_1"/>
    <property type="match status" value="1"/>
</dbReference>
<comment type="similarity">
    <text evidence="3">Belongs to the RNase H family.</text>
</comment>
<evidence type="ECO:0000256" key="6">
    <source>
        <dbReference type="ARBA" id="ARBA00022722"/>
    </source>
</evidence>
<evidence type="ECO:0000256" key="5">
    <source>
        <dbReference type="ARBA" id="ARBA00012180"/>
    </source>
</evidence>
<evidence type="ECO:0000256" key="7">
    <source>
        <dbReference type="ARBA" id="ARBA00022723"/>
    </source>
</evidence>
<dbReference type="OrthoDB" id="7845843at2"/>
<dbReference type="InterPro" id="IPR022892">
    <property type="entry name" value="RNaseHI"/>
</dbReference>
<gene>
    <name evidence="12" type="ORF">C8P64_0938</name>
</gene>